<evidence type="ECO:0000313" key="2">
    <source>
        <dbReference type="EMBL" id="AOV06599.1"/>
    </source>
</evidence>
<keyword evidence="1" id="KW-1133">Transmembrane helix</keyword>
<evidence type="ECO:0008006" key="4">
    <source>
        <dbReference type="Google" id="ProtNLM"/>
    </source>
</evidence>
<dbReference type="Pfam" id="PF10947">
    <property type="entry name" value="DUF2628"/>
    <property type="match status" value="1"/>
</dbReference>
<dbReference type="RefSeq" id="WP_075526707.1">
    <property type="nucleotide sequence ID" value="NZ_CP017560.1"/>
</dbReference>
<accession>A0A1D8JD20</accession>
<dbReference type="Proteomes" id="UP000185746">
    <property type="component" value="Chromosome"/>
</dbReference>
<dbReference type="KEGG" id="surl:BI350_02570"/>
<keyword evidence="1" id="KW-0472">Membrane</keyword>
<dbReference type="InterPro" id="IPR024399">
    <property type="entry name" value="DUF2628"/>
</dbReference>
<dbReference type="AlphaFoldDB" id="A0A1D8JD20"/>
<feature type="transmembrane region" description="Helical" evidence="1">
    <location>
        <begin position="165"/>
        <end position="186"/>
    </location>
</feature>
<sequence>MKNSFNCPQCREVVNESDRTCRKCGNEFSSSPQHEQNDELLKAFVGERKQGYYFGKWGKGNKQTWNWAAFFATFFWLGYRKMYKVIFYFLLAFIVLDLIVYISNINLNTVNSYVGIGVAAALGISGNLLYKGHAQKEIEKIKAEYPEEQVFEKAKQRGGTSWGGVWIALALFIAYGIISAVLELVIA</sequence>
<feature type="transmembrane region" description="Helical" evidence="1">
    <location>
        <begin position="86"/>
        <end position="104"/>
    </location>
</feature>
<gene>
    <name evidence="2" type="ORF">BI350_02570</name>
</gene>
<keyword evidence="3" id="KW-1185">Reference proteome</keyword>
<keyword evidence="1" id="KW-0812">Transmembrane</keyword>
<feature type="transmembrane region" description="Helical" evidence="1">
    <location>
        <begin position="110"/>
        <end position="130"/>
    </location>
</feature>
<evidence type="ECO:0000256" key="1">
    <source>
        <dbReference type="SAM" id="Phobius"/>
    </source>
</evidence>
<evidence type="ECO:0000313" key="3">
    <source>
        <dbReference type="Proteomes" id="UP000185746"/>
    </source>
</evidence>
<proteinExistence type="predicted"/>
<reference evidence="2 3" key="1">
    <citation type="submission" date="2016-09" db="EMBL/GenBank/DDBJ databases">
        <title>Complete genome sequence of the Lysinibacillus sphaericus LMG 22257, a specie of Bacillus with ureolytic activity that can effectively biodeposit calcium carbonate.</title>
        <authorList>
            <person name="Yan W."/>
        </authorList>
    </citation>
    <scope>NUCLEOTIDE SEQUENCE [LARGE SCALE GENOMIC DNA]</scope>
    <source>
        <strain evidence="2 3">LMG 22257</strain>
    </source>
</reference>
<organism evidence="2 3">
    <name type="scientific">Sporosarcina ureilytica</name>
    <dbReference type="NCBI Taxonomy" id="298596"/>
    <lineage>
        <taxon>Bacteria</taxon>
        <taxon>Bacillati</taxon>
        <taxon>Bacillota</taxon>
        <taxon>Bacilli</taxon>
        <taxon>Bacillales</taxon>
        <taxon>Caryophanaceae</taxon>
        <taxon>Sporosarcina</taxon>
    </lineage>
</organism>
<dbReference type="EMBL" id="CP017560">
    <property type="protein sequence ID" value="AOV06599.1"/>
    <property type="molecule type" value="Genomic_DNA"/>
</dbReference>
<protein>
    <recommendedName>
        <fullName evidence="4">DUF2628 domain-containing protein</fullName>
    </recommendedName>
</protein>
<name>A0A1D8JD20_9BACL</name>